<sequence length="134" mass="14764">MKPDIRRVNESQEYFFEEGCFILELSNSADDPGLSIARARVEPGVKTRLHRLEGVVERYVILNGKGRVEIGGLPPEEVAPGDVVTIPPECAQRITNTGIEDLVFLAICTPRFSKDAYSDVEDSPSACVAMQAQR</sequence>
<gene>
    <name evidence="2" type="ORF">PROAA_2540006</name>
</gene>
<accession>A0A1A8XSH5</accession>
<feature type="domain" description="Cupin type-2" evidence="1">
    <location>
        <begin position="39"/>
        <end position="107"/>
    </location>
</feature>
<dbReference type="PANTHER" id="PTHR36114:SF1">
    <property type="entry name" value="16.7 KDA PROTEIN IN WHIE LOCUS"/>
    <property type="match status" value="1"/>
</dbReference>
<dbReference type="AlphaFoldDB" id="A0A1A8XSH5"/>
<dbReference type="Gene3D" id="2.60.120.10">
    <property type="entry name" value="Jelly Rolls"/>
    <property type="match status" value="1"/>
</dbReference>
<evidence type="ECO:0000259" key="1">
    <source>
        <dbReference type="Pfam" id="PF07883"/>
    </source>
</evidence>
<keyword evidence="3" id="KW-1185">Reference proteome</keyword>
<reference evidence="2 3" key="1">
    <citation type="submission" date="2016-06" db="EMBL/GenBank/DDBJ databases">
        <authorList>
            <person name="Kjaerup R.B."/>
            <person name="Dalgaard T.S."/>
            <person name="Juul-Madsen H.R."/>
        </authorList>
    </citation>
    <scope>NUCLEOTIDE SEQUENCE [LARGE SCALE GENOMIC DNA]</scope>
    <source>
        <strain evidence="2">2</strain>
    </source>
</reference>
<name>A0A1A8XSH5_9RHOO</name>
<dbReference type="RefSeq" id="WP_186411094.1">
    <property type="nucleotide sequence ID" value="NZ_FLQY01000173.1"/>
</dbReference>
<proteinExistence type="predicted"/>
<dbReference type="PANTHER" id="PTHR36114">
    <property type="entry name" value="16.7 KDA PROTEIN IN WHIE LOCUS"/>
    <property type="match status" value="1"/>
</dbReference>
<dbReference type="InterPro" id="IPR011051">
    <property type="entry name" value="RmlC_Cupin_sf"/>
</dbReference>
<dbReference type="InterPro" id="IPR052044">
    <property type="entry name" value="PKS_Associated_Protein"/>
</dbReference>
<dbReference type="InterPro" id="IPR013096">
    <property type="entry name" value="Cupin_2"/>
</dbReference>
<dbReference type="Pfam" id="PF07883">
    <property type="entry name" value="Cupin_2"/>
    <property type="match status" value="1"/>
</dbReference>
<dbReference type="SUPFAM" id="SSF51182">
    <property type="entry name" value="RmlC-like cupins"/>
    <property type="match status" value="1"/>
</dbReference>
<dbReference type="EMBL" id="FLQY01000173">
    <property type="protein sequence ID" value="SBT08054.1"/>
    <property type="molecule type" value="Genomic_DNA"/>
</dbReference>
<dbReference type="CDD" id="cd02214">
    <property type="entry name" value="cupin_MJ1618"/>
    <property type="match status" value="1"/>
</dbReference>
<dbReference type="InterPro" id="IPR014710">
    <property type="entry name" value="RmlC-like_jellyroll"/>
</dbReference>
<evidence type="ECO:0000313" key="2">
    <source>
        <dbReference type="EMBL" id="SBT08054.1"/>
    </source>
</evidence>
<organism evidence="2 3">
    <name type="scientific">Candidatus Propionivibrio aalborgensis</name>
    <dbReference type="NCBI Taxonomy" id="1860101"/>
    <lineage>
        <taxon>Bacteria</taxon>
        <taxon>Pseudomonadati</taxon>
        <taxon>Pseudomonadota</taxon>
        <taxon>Betaproteobacteria</taxon>
        <taxon>Rhodocyclales</taxon>
        <taxon>Rhodocyclaceae</taxon>
        <taxon>Propionivibrio</taxon>
    </lineage>
</organism>
<protein>
    <recommendedName>
        <fullName evidence="1">Cupin type-2 domain-containing protein</fullName>
    </recommendedName>
</protein>
<dbReference type="Proteomes" id="UP000199600">
    <property type="component" value="Unassembled WGS sequence"/>
</dbReference>
<evidence type="ECO:0000313" key="3">
    <source>
        <dbReference type="Proteomes" id="UP000199600"/>
    </source>
</evidence>